<dbReference type="Pfam" id="PF07883">
    <property type="entry name" value="Cupin_2"/>
    <property type="match status" value="1"/>
</dbReference>
<reference evidence="2 3" key="1">
    <citation type="journal article" date="2012" name="BMC Genomics">
        <title>Sequencing the genome of Marssonina brunnea reveals fungus-poplar co-evolution.</title>
        <authorList>
            <person name="Zhu S."/>
            <person name="Cao Y.-Z."/>
            <person name="Jiang C."/>
            <person name="Tan B.-Y."/>
            <person name="Wang Z."/>
            <person name="Feng S."/>
            <person name="Zhang L."/>
            <person name="Su X.-H."/>
            <person name="Brejova B."/>
            <person name="Vinar T."/>
            <person name="Xu M."/>
            <person name="Wang M.-X."/>
            <person name="Zhang S.-G."/>
            <person name="Huang M.-R."/>
            <person name="Wu R."/>
            <person name="Zhou Y."/>
        </authorList>
    </citation>
    <scope>NUCLEOTIDE SEQUENCE [LARGE SCALE GENOMIC DNA]</scope>
    <source>
        <strain evidence="2 3">MB_m1</strain>
    </source>
</reference>
<proteinExistence type="predicted"/>
<dbReference type="Gene3D" id="2.60.120.10">
    <property type="entry name" value="Jelly Rolls"/>
    <property type="match status" value="1"/>
</dbReference>
<dbReference type="OMA" id="ICASRMI"/>
<dbReference type="SUPFAM" id="SSF51182">
    <property type="entry name" value="RmlC-like cupins"/>
    <property type="match status" value="1"/>
</dbReference>
<keyword evidence="3" id="KW-1185">Reference proteome</keyword>
<name>K1XLE8_MARBU</name>
<dbReference type="InterPro" id="IPR013096">
    <property type="entry name" value="Cupin_2"/>
</dbReference>
<evidence type="ECO:0000259" key="1">
    <source>
        <dbReference type="Pfam" id="PF07883"/>
    </source>
</evidence>
<dbReference type="HOGENOM" id="CLU_090057_2_1_1"/>
<evidence type="ECO:0000313" key="2">
    <source>
        <dbReference type="EMBL" id="EKD13279.1"/>
    </source>
</evidence>
<feature type="domain" description="Cupin type-2" evidence="1">
    <location>
        <begin position="44"/>
        <end position="112"/>
    </location>
</feature>
<accession>K1XLE8</accession>
<dbReference type="eggNOG" id="ENOG502S4NI">
    <property type="taxonomic scope" value="Eukaryota"/>
</dbReference>
<dbReference type="AlphaFoldDB" id="K1XLE8"/>
<dbReference type="EMBL" id="JH921451">
    <property type="protein sequence ID" value="EKD13279.1"/>
    <property type="molecule type" value="Genomic_DNA"/>
</dbReference>
<gene>
    <name evidence="2" type="ORF">MBM_08722</name>
</gene>
<evidence type="ECO:0000313" key="3">
    <source>
        <dbReference type="Proteomes" id="UP000006753"/>
    </source>
</evidence>
<sequence>MQKPVYVRTAADVDAGKQGTGGQTDGMQRKDAIVNKCSSLCASVMTAAPHTSSAVHHHGEQDTIVYVAGGHGAILSDDGATRQELGPGDFALIPAWTEHQEVNDGDVELTWIITRSGSEPVVVNLDGWAGQMKQREEILFATPYFPFKTTR</sequence>
<dbReference type="KEGG" id="mbe:MBM_08722"/>
<organism evidence="2 3">
    <name type="scientific">Marssonina brunnea f. sp. multigermtubi (strain MB_m1)</name>
    <name type="common">Marssonina leaf spot fungus</name>
    <dbReference type="NCBI Taxonomy" id="1072389"/>
    <lineage>
        <taxon>Eukaryota</taxon>
        <taxon>Fungi</taxon>
        <taxon>Dikarya</taxon>
        <taxon>Ascomycota</taxon>
        <taxon>Pezizomycotina</taxon>
        <taxon>Leotiomycetes</taxon>
        <taxon>Helotiales</taxon>
        <taxon>Drepanopezizaceae</taxon>
        <taxon>Drepanopeziza</taxon>
    </lineage>
</organism>
<dbReference type="Proteomes" id="UP000006753">
    <property type="component" value="Unassembled WGS sequence"/>
</dbReference>
<dbReference type="InParanoid" id="K1XLE8"/>
<protein>
    <submittedName>
        <fullName evidence="2">Cupin domain-containing protein</fullName>
    </submittedName>
</protein>
<dbReference type="OrthoDB" id="3511549at2759"/>
<dbReference type="InterPro" id="IPR011051">
    <property type="entry name" value="RmlC_Cupin_sf"/>
</dbReference>
<dbReference type="InterPro" id="IPR014710">
    <property type="entry name" value="RmlC-like_jellyroll"/>
</dbReference>